<dbReference type="PRINTS" id="PR00838">
    <property type="entry name" value="V5ALLERGEN"/>
</dbReference>
<dbReference type="InterPro" id="IPR001283">
    <property type="entry name" value="CRISP-related"/>
</dbReference>
<feature type="domain" description="SCP" evidence="2">
    <location>
        <begin position="56"/>
        <end position="191"/>
    </location>
</feature>
<protein>
    <submittedName>
        <fullName evidence="3">Toxin candidate TRINITY_DN28076_c5_g1_i4</fullName>
    </submittedName>
</protein>
<reference evidence="3" key="1">
    <citation type="journal article" date="2020" name="Mar. Drugs">
        <title>Transcriptomic Analysis of Four Cerianthid (Cnidaria, Ceriantharia) Venoms.</title>
        <authorList>
            <person name="Klompen A.M.L."/>
            <person name="Macrander J."/>
            <person name="Reitzel A.M."/>
            <person name="Stampar S.N."/>
        </authorList>
    </citation>
    <scope>NUCLEOTIDE SEQUENCE</scope>
</reference>
<dbReference type="AlphaFoldDB" id="A0A7G7WYY0"/>
<dbReference type="Gene3D" id="3.40.33.10">
    <property type="entry name" value="CAP"/>
    <property type="match status" value="1"/>
</dbReference>
<dbReference type="InterPro" id="IPR002413">
    <property type="entry name" value="V5_allergen-like"/>
</dbReference>
<organism evidence="3">
    <name type="scientific">Pachycerianthus borealis</name>
    <dbReference type="NCBI Taxonomy" id="2736680"/>
    <lineage>
        <taxon>Eukaryota</taxon>
        <taxon>Metazoa</taxon>
        <taxon>Cnidaria</taxon>
        <taxon>Anthozoa</taxon>
        <taxon>Ceriantharia</taxon>
        <taxon>Spirularia</taxon>
        <taxon>Cerianthidae</taxon>
        <taxon>Pachycerianthus</taxon>
    </lineage>
</organism>
<feature type="signal peptide" evidence="1">
    <location>
        <begin position="1"/>
        <end position="23"/>
    </location>
</feature>
<sequence>MLKITSIALLALYLFFTCSEVDSKALRGKGHGRIYSRAARSGVFARQLRGMDAGCPDADAALEEHNTLRAQHGAPALEWDDKLATEARDWANKMAADGQMEHSSEDQRPGEGENLAFQWVGLPELEQTVAEDSDKMWMDEEPLYSEDNPYEALHYTQMVWKDTKKFGIGCAKAGDMMYVAARYSPIGNMMGDFGKNVQ</sequence>
<feature type="chain" id="PRO_5029018661" evidence="1">
    <location>
        <begin position="24"/>
        <end position="198"/>
    </location>
</feature>
<name>A0A7G7WYY0_9CNID</name>
<dbReference type="EMBL" id="MT747535">
    <property type="protein sequence ID" value="QNH72469.1"/>
    <property type="molecule type" value="mRNA"/>
</dbReference>
<dbReference type="SUPFAM" id="SSF55797">
    <property type="entry name" value="PR-1-like"/>
    <property type="match status" value="1"/>
</dbReference>
<dbReference type="InterPro" id="IPR014044">
    <property type="entry name" value="CAP_dom"/>
</dbReference>
<reference evidence="3" key="2">
    <citation type="submission" date="2020-07" db="EMBL/GenBank/DDBJ databases">
        <authorList>
            <person name="Klompen A.L."/>
            <person name="Macrander J."/>
            <person name="Reitzel A.M."/>
            <person name="Stampar S.N."/>
        </authorList>
    </citation>
    <scope>NUCLEOTIDE SEQUENCE</scope>
</reference>
<dbReference type="PRINTS" id="PR00837">
    <property type="entry name" value="V5TPXLIKE"/>
</dbReference>
<evidence type="ECO:0000259" key="2">
    <source>
        <dbReference type="SMART" id="SM00198"/>
    </source>
</evidence>
<dbReference type="InterPro" id="IPR035940">
    <property type="entry name" value="CAP_sf"/>
</dbReference>
<evidence type="ECO:0000313" key="3">
    <source>
        <dbReference type="EMBL" id="QNH72469.1"/>
    </source>
</evidence>
<dbReference type="PANTHER" id="PTHR10334">
    <property type="entry name" value="CYSTEINE-RICH SECRETORY PROTEIN-RELATED"/>
    <property type="match status" value="1"/>
</dbReference>
<proteinExistence type="evidence at transcript level"/>
<dbReference type="CDD" id="cd05382">
    <property type="entry name" value="CAP_GAPR1-like"/>
    <property type="match status" value="1"/>
</dbReference>
<keyword evidence="1" id="KW-0732">Signal</keyword>
<dbReference type="FunFam" id="3.40.33.10:FF:000010">
    <property type="entry name" value="Predicted protein"/>
    <property type="match status" value="1"/>
</dbReference>
<dbReference type="Pfam" id="PF00188">
    <property type="entry name" value="CAP"/>
    <property type="match status" value="1"/>
</dbReference>
<dbReference type="InterPro" id="IPR034113">
    <property type="entry name" value="SCP_GAPR1-like"/>
</dbReference>
<accession>A0A7G7WYY0</accession>
<evidence type="ECO:0000256" key="1">
    <source>
        <dbReference type="SAM" id="SignalP"/>
    </source>
</evidence>
<dbReference type="SMART" id="SM00198">
    <property type="entry name" value="SCP"/>
    <property type="match status" value="1"/>
</dbReference>